<evidence type="ECO:0000256" key="1">
    <source>
        <dbReference type="ARBA" id="ARBA00022723"/>
    </source>
</evidence>
<dbReference type="FunFam" id="3.40.630.30:FF:000013">
    <property type="entry name" value="cysteine-rich protein 2-binding protein-like"/>
    <property type="match status" value="1"/>
</dbReference>
<accession>A0A1A9ZJ54</accession>
<keyword evidence="1" id="KW-0479">Metal-binding</keyword>
<keyword evidence="3" id="KW-0862">Zinc</keyword>
<evidence type="ECO:0000256" key="4">
    <source>
        <dbReference type="SAM" id="MobiDB-lite"/>
    </source>
</evidence>
<organism evidence="6 7">
    <name type="scientific">Glossina pallidipes</name>
    <name type="common">Tsetse fly</name>
    <dbReference type="NCBI Taxonomy" id="7398"/>
    <lineage>
        <taxon>Eukaryota</taxon>
        <taxon>Metazoa</taxon>
        <taxon>Ecdysozoa</taxon>
        <taxon>Arthropoda</taxon>
        <taxon>Hexapoda</taxon>
        <taxon>Insecta</taxon>
        <taxon>Pterygota</taxon>
        <taxon>Neoptera</taxon>
        <taxon>Endopterygota</taxon>
        <taxon>Diptera</taxon>
        <taxon>Brachycera</taxon>
        <taxon>Muscomorpha</taxon>
        <taxon>Hippoboscoidea</taxon>
        <taxon>Glossinidae</taxon>
        <taxon>Glossina</taxon>
    </lineage>
</organism>
<dbReference type="AlphaFoldDB" id="A0A1A9ZJ54"/>
<dbReference type="STRING" id="7398.A0A1A9ZJ54"/>
<dbReference type="Proteomes" id="UP000092445">
    <property type="component" value="Unassembled WGS sequence"/>
</dbReference>
<dbReference type="SUPFAM" id="SSF55729">
    <property type="entry name" value="Acyl-CoA N-acyltransferases (Nat)"/>
    <property type="match status" value="1"/>
</dbReference>
<dbReference type="InterPro" id="IPR000182">
    <property type="entry name" value="GNAT_dom"/>
</dbReference>
<evidence type="ECO:0000256" key="2">
    <source>
        <dbReference type="ARBA" id="ARBA00022771"/>
    </source>
</evidence>
<feature type="domain" description="N-acetyltransferase" evidence="5">
    <location>
        <begin position="709"/>
        <end position="853"/>
    </location>
</feature>
<evidence type="ECO:0000259" key="5">
    <source>
        <dbReference type="PROSITE" id="PS51186"/>
    </source>
</evidence>
<dbReference type="PANTHER" id="PTHR20916:SF26">
    <property type="entry name" value="CYSTEINE-RICH PROTEIN 2-BINDING PROTEIN"/>
    <property type="match status" value="1"/>
</dbReference>
<feature type="compositionally biased region" description="Basic and acidic residues" evidence="4">
    <location>
        <begin position="435"/>
        <end position="445"/>
    </location>
</feature>
<dbReference type="GO" id="GO:0008270">
    <property type="term" value="F:zinc ion binding"/>
    <property type="evidence" value="ECO:0007669"/>
    <property type="project" value="UniProtKB-KW"/>
</dbReference>
<dbReference type="VEuPathDB" id="VectorBase:GPAI016350"/>
<proteinExistence type="predicted"/>
<protein>
    <recommendedName>
        <fullName evidence="5">N-acetyltransferase domain-containing protein</fullName>
    </recommendedName>
</protein>
<evidence type="ECO:0000313" key="7">
    <source>
        <dbReference type="Proteomes" id="UP000092445"/>
    </source>
</evidence>
<dbReference type="Gene3D" id="3.40.630.30">
    <property type="match status" value="1"/>
</dbReference>
<dbReference type="InterPro" id="IPR016181">
    <property type="entry name" value="Acyl_CoA_acyltransferase"/>
</dbReference>
<dbReference type="GO" id="GO:0004402">
    <property type="term" value="F:histone acetyltransferase activity"/>
    <property type="evidence" value="ECO:0007669"/>
    <property type="project" value="TreeGrafter"/>
</dbReference>
<dbReference type="Gene3D" id="3.90.980.20">
    <property type="match status" value="1"/>
</dbReference>
<reference evidence="7" key="1">
    <citation type="submission" date="2014-03" db="EMBL/GenBank/DDBJ databases">
        <authorList>
            <person name="Aksoy S."/>
            <person name="Warren W."/>
            <person name="Wilson R.K."/>
        </authorList>
    </citation>
    <scope>NUCLEOTIDE SEQUENCE [LARGE SCALE GENOMIC DNA]</scope>
    <source>
        <strain evidence="7">IAEA</strain>
    </source>
</reference>
<keyword evidence="7" id="KW-1185">Reference proteome</keyword>
<dbReference type="PANTHER" id="PTHR20916">
    <property type="entry name" value="CYSTEINE AND GLYCINE-RICH PROTEIN 2 BINDING PROTEIN"/>
    <property type="match status" value="1"/>
</dbReference>
<feature type="region of interest" description="Disordered" evidence="4">
    <location>
        <begin position="413"/>
        <end position="463"/>
    </location>
</feature>
<dbReference type="CDD" id="cd04301">
    <property type="entry name" value="NAT_SF"/>
    <property type="match status" value="1"/>
</dbReference>
<name>A0A1A9ZJ54_GLOPL</name>
<keyword evidence="2" id="KW-0863">Zinc-finger</keyword>
<sequence length="853" mass="99007">MDIIECTYCLSRINDDNYEKNENYLHCQQCKRDVHIKCLKRASTPGDLFGDVFFDFVCYKCVQLNYDNSPSTLKMANAESAKAIREKFTRLRMPWLLVIVLTLYNLSIKSKGLSRHHGYFHWRTHIVSFIDKNWNYLFEHGVKKRKNWIGSVSGTLSHNSPRFFTSGQELFKENGWWKLTHANKSPKDIYKLYEEICRNRQLERMDKRRFHNNYSRTGSNEQDNKRLKPCESDEDSILAESCSRTIPYMGRKPKKVLKNLNVLDDEVVSKVSQNSLDSSTTLEETMPLNTVQSNLMDFLAENFADDNLNMFNALPNIAPEPLVETEIKSAILPLLDTDNDDPNLYSDNALIKSEPVDLNGHLYSDFYSHLTAEPKLDNIYNPQQIAEVQQQQLLGVLNTGDVTRSADFFTTNSQHSYDDAEEESTNTSSVKAVHFAKDDIESRPDSEEEGGNSTGSDSEDEAYKPRILQVTNFQQATTEDLNSSKIKEEPKIVELPIKKKAEMIEENAEQNEPMSACKPSLFTKNPRRNWPWLLDQGKGEFEEILTESAEHSEREHNQLVPMSEYEESEVLRKLRKIFALEEKCQFHIPCFIRRYYRKLCIREWKREHGKPLFNLDNYLGNTKTNRDQEEKSKIIDRYQLICLSSTDARKSFYARIAGSSQNELFESPYTQRILHPFVYRDKKCFPPFLKLMCELKFKVNGIPPTRAPVDYCYVRPNHIAAVNALLQTMFWPGIDMSECLSYPDFSVVALYRKLIIGCGFLVPDVGFNEAYISFMAVRPGWQRSGVATFMLYHLIQTCMTKDITLHVSATNPAVVLYQKFGFKIEEIILDFYEKYLPTNSKHSRNAFFLRLMR</sequence>
<reference evidence="6" key="2">
    <citation type="submission" date="2020-05" db="UniProtKB">
        <authorList>
            <consortium name="EnsemblMetazoa"/>
        </authorList>
    </citation>
    <scope>IDENTIFICATION</scope>
    <source>
        <strain evidence="6">IAEA</strain>
    </source>
</reference>
<dbReference type="Pfam" id="PF00583">
    <property type="entry name" value="Acetyltransf_1"/>
    <property type="match status" value="1"/>
</dbReference>
<evidence type="ECO:0000313" key="6">
    <source>
        <dbReference type="EnsemblMetazoa" id="GPAI016350-PA"/>
    </source>
</evidence>
<dbReference type="CDD" id="cd15489">
    <property type="entry name" value="PHD_SF"/>
    <property type="match status" value="1"/>
</dbReference>
<dbReference type="EnsemblMetazoa" id="GPAI016350-RA">
    <property type="protein sequence ID" value="GPAI016350-PA"/>
    <property type="gene ID" value="GPAI016350"/>
</dbReference>
<dbReference type="SUPFAM" id="SSF57903">
    <property type="entry name" value="FYVE/PHD zinc finger"/>
    <property type="match status" value="1"/>
</dbReference>
<dbReference type="PROSITE" id="PS51186">
    <property type="entry name" value="GNAT"/>
    <property type="match status" value="1"/>
</dbReference>
<dbReference type="InterPro" id="IPR011011">
    <property type="entry name" value="Znf_FYVE_PHD"/>
</dbReference>
<dbReference type="InterPro" id="IPR019786">
    <property type="entry name" value="Zinc_finger_PHD-type_CS"/>
</dbReference>
<dbReference type="PROSITE" id="PS01359">
    <property type="entry name" value="ZF_PHD_1"/>
    <property type="match status" value="1"/>
</dbReference>
<evidence type="ECO:0000256" key="3">
    <source>
        <dbReference type="ARBA" id="ARBA00022833"/>
    </source>
</evidence>